<dbReference type="PANTHER" id="PTHR46825">
    <property type="entry name" value="D-ALANYL-D-ALANINE-CARBOXYPEPTIDASE/ENDOPEPTIDASE AMPH"/>
    <property type="match status" value="1"/>
</dbReference>
<accession>A0A5B8TCK2</accession>
<evidence type="ECO:0000256" key="1">
    <source>
        <dbReference type="ARBA" id="ARBA00004370"/>
    </source>
</evidence>
<dbReference type="EMBL" id="CP042392">
    <property type="protein sequence ID" value="QEA52473.1"/>
    <property type="molecule type" value="Genomic_DNA"/>
</dbReference>
<evidence type="ECO:0000313" key="5">
    <source>
        <dbReference type="Proteomes" id="UP000321772"/>
    </source>
</evidence>
<evidence type="ECO:0000313" key="4">
    <source>
        <dbReference type="EMBL" id="QEA52473.1"/>
    </source>
</evidence>
<dbReference type="Gene3D" id="3.40.710.10">
    <property type="entry name" value="DD-peptidase/beta-lactamase superfamily"/>
    <property type="match status" value="1"/>
</dbReference>
<dbReference type="InterPro" id="IPR050491">
    <property type="entry name" value="AmpC-like"/>
</dbReference>
<gene>
    <name evidence="4" type="ORF">FGL77_03480</name>
</gene>
<organism evidence="4 5">
    <name type="scientific">Loigolactobacillus coryniformis</name>
    <dbReference type="NCBI Taxonomy" id="1610"/>
    <lineage>
        <taxon>Bacteria</taxon>
        <taxon>Bacillati</taxon>
        <taxon>Bacillota</taxon>
        <taxon>Bacilli</taxon>
        <taxon>Lactobacillales</taxon>
        <taxon>Lactobacillaceae</taxon>
        <taxon>Loigolactobacillus</taxon>
    </lineage>
</organism>
<dbReference type="GO" id="GO:0016020">
    <property type="term" value="C:membrane"/>
    <property type="evidence" value="ECO:0007669"/>
    <property type="project" value="UniProtKB-SubCell"/>
</dbReference>
<dbReference type="InterPro" id="IPR001466">
    <property type="entry name" value="Beta-lactam-related"/>
</dbReference>
<name>A0A5B8TCK2_9LACO</name>
<dbReference type="RefSeq" id="WP_146988300.1">
    <property type="nucleotide sequence ID" value="NZ_CP042392.1"/>
</dbReference>
<dbReference type="Proteomes" id="UP000321772">
    <property type="component" value="Chromosome"/>
</dbReference>
<evidence type="ECO:0000256" key="2">
    <source>
        <dbReference type="ARBA" id="ARBA00023136"/>
    </source>
</evidence>
<dbReference type="Pfam" id="PF00144">
    <property type="entry name" value="Beta-lactamase"/>
    <property type="match status" value="1"/>
</dbReference>
<protein>
    <submittedName>
        <fullName evidence="4">Beta-lactamase family protein</fullName>
    </submittedName>
</protein>
<keyword evidence="2" id="KW-0472">Membrane</keyword>
<dbReference type="SUPFAM" id="SSF56601">
    <property type="entry name" value="beta-lactamase/transpeptidase-like"/>
    <property type="match status" value="1"/>
</dbReference>
<comment type="subcellular location">
    <subcellularLocation>
        <location evidence="1">Membrane</location>
    </subcellularLocation>
</comment>
<evidence type="ECO:0000259" key="3">
    <source>
        <dbReference type="Pfam" id="PF00144"/>
    </source>
</evidence>
<dbReference type="AlphaFoldDB" id="A0A5B8TCK2"/>
<sequence length="384" mass="43110">MLNRSRMVKVLFIVGFVLLGLVLIRFVASGSRQSVTPTHRIAAASVEPTHQNTAVKRAINSKFQTKLVQTLKQDNYSGSAIIYDNGQQVASYNAGYANYLSRIKNQANTMYEINSIQKSITGVLVMQQVAKRQLALSDRLNKFYPNVPGSQNITIRQMLNMTSGLIMTGPVGPMVAKTDTQIIQSDISRVHYLRVMHGRWNYQAINFNLLCGILEKITHQSYQQLFYEQIIERLHLQRTAFAYKLPNSTIAATGYHGLIGTNQKLIYTKPSVRNQALEQDELGTGQVYMSVGDLYRVESAIVSGKIVPLQLLQQLYQGGSYSKYEAGFYTHKQVKSANGAGYGFESSIHISPNGKNAVILLSNYQEPLFRVRSLAQKFDYLLFN</sequence>
<feature type="domain" description="Beta-lactamase-related" evidence="3">
    <location>
        <begin position="74"/>
        <end position="372"/>
    </location>
</feature>
<reference evidence="4 5" key="1">
    <citation type="submission" date="2019-06" db="EMBL/GenBank/DDBJ databases">
        <title>Genome analyses of bacteria isolated from kimchi.</title>
        <authorList>
            <person name="Lee S."/>
            <person name="Ahn S."/>
            <person name="Roh S."/>
        </authorList>
    </citation>
    <scope>NUCLEOTIDE SEQUENCE [LARGE SCALE GENOMIC DNA]</scope>
    <source>
        <strain evidence="4 5">CBA3616</strain>
    </source>
</reference>
<proteinExistence type="predicted"/>
<dbReference type="PANTHER" id="PTHR46825:SF11">
    <property type="entry name" value="PENICILLIN-BINDING PROTEIN 4"/>
    <property type="match status" value="1"/>
</dbReference>
<dbReference type="InterPro" id="IPR012338">
    <property type="entry name" value="Beta-lactam/transpept-like"/>
</dbReference>